<dbReference type="AlphaFoldDB" id="A0A1H0ZK04"/>
<keyword evidence="1" id="KW-0812">Transmembrane</keyword>
<evidence type="ECO:0000256" key="1">
    <source>
        <dbReference type="SAM" id="Phobius"/>
    </source>
</evidence>
<dbReference type="EMBL" id="FNJW01000008">
    <property type="protein sequence ID" value="SDQ27406.1"/>
    <property type="molecule type" value="Genomic_DNA"/>
</dbReference>
<gene>
    <name evidence="2" type="ORF">SAMN04487752_1549</name>
</gene>
<dbReference type="Proteomes" id="UP000199481">
    <property type="component" value="Unassembled WGS sequence"/>
</dbReference>
<reference evidence="3" key="1">
    <citation type="submission" date="2016-10" db="EMBL/GenBank/DDBJ databases">
        <authorList>
            <person name="Varghese N."/>
            <person name="Submissions S."/>
        </authorList>
    </citation>
    <scope>NUCLEOTIDE SEQUENCE [LARGE SCALE GENOMIC DNA]</scope>
    <source>
        <strain evidence="3">MPL-11</strain>
    </source>
</reference>
<keyword evidence="3" id="KW-1185">Reference proteome</keyword>
<evidence type="ECO:0008006" key="4">
    <source>
        <dbReference type="Google" id="ProtNLM"/>
    </source>
</evidence>
<feature type="transmembrane region" description="Helical" evidence="1">
    <location>
        <begin position="40"/>
        <end position="63"/>
    </location>
</feature>
<evidence type="ECO:0000313" key="3">
    <source>
        <dbReference type="Proteomes" id="UP000199481"/>
    </source>
</evidence>
<proteinExistence type="predicted"/>
<organism evidence="2 3">
    <name type="scientific">Carnobacterium viridans</name>
    <dbReference type="NCBI Taxonomy" id="174587"/>
    <lineage>
        <taxon>Bacteria</taxon>
        <taxon>Bacillati</taxon>
        <taxon>Bacillota</taxon>
        <taxon>Bacilli</taxon>
        <taxon>Lactobacillales</taxon>
        <taxon>Carnobacteriaceae</taxon>
        <taxon>Carnobacterium</taxon>
    </lineage>
</organism>
<dbReference type="OrthoDB" id="5233at2"/>
<keyword evidence="1" id="KW-0472">Membrane</keyword>
<sequence>MKLSLTNPHTHQMKHVKIGFSWTTFFFAFMPALFRGDFKWFSIQLVCAAFSLDFSSLIFAFIYNRLYINDLLEKGYVPADKHAANVLATKGFIGRD</sequence>
<protein>
    <recommendedName>
        <fullName evidence="4">DUF2628 domain-containing protein</fullName>
    </recommendedName>
</protein>
<evidence type="ECO:0000313" key="2">
    <source>
        <dbReference type="EMBL" id="SDQ27406.1"/>
    </source>
</evidence>
<feature type="transmembrane region" description="Helical" evidence="1">
    <location>
        <begin position="16"/>
        <end position="34"/>
    </location>
</feature>
<name>A0A1H0ZK04_9LACT</name>
<keyword evidence="1" id="KW-1133">Transmembrane helix</keyword>
<accession>A0A1H0ZK04</accession>